<feature type="transmembrane region" description="Helical" evidence="1">
    <location>
        <begin position="159"/>
        <end position="183"/>
    </location>
</feature>
<dbReference type="Proteomes" id="UP000663608">
    <property type="component" value="Chromosome"/>
</dbReference>
<dbReference type="AlphaFoldDB" id="A0AA45KET7"/>
<dbReference type="RefSeq" id="WP_205272452.1">
    <property type="nucleotide sequence ID" value="NZ_CP070381.1"/>
</dbReference>
<dbReference type="EMBL" id="CP070872">
    <property type="protein sequence ID" value="QSE75952.1"/>
    <property type="molecule type" value="Genomic_DNA"/>
</dbReference>
<feature type="transmembrane region" description="Helical" evidence="1">
    <location>
        <begin position="59"/>
        <end position="78"/>
    </location>
</feature>
<keyword evidence="1" id="KW-0472">Membrane</keyword>
<dbReference type="KEGG" id="lti:JW886_05575"/>
<keyword evidence="3" id="KW-1185">Reference proteome</keyword>
<gene>
    <name evidence="2" type="ORF">JW886_05575</name>
</gene>
<feature type="transmembrane region" description="Helical" evidence="1">
    <location>
        <begin position="32"/>
        <end position="50"/>
    </location>
</feature>
<organism evidence="2 3">
    <name type="scientific">Lactococcus taiwanensis</name>
    <dbReference type="NCBI Taxonomy" id="1151742"/>
    <lineage>
        <taxon>Bacteria</taxon>
        <taxon>Bacillati</taxon>
        <taxon>Bacillota</taxon>
        <taxon>Bacilli</taxon>
        <taxon>Lactobacillales</taxon>
        <taxon>Streptococcaceae</taxon>
        <taxon>Lactococcus</taxon>
    </lineage>
</organism>
<evidence type="ECO:0000256" key="1">
    <source>
        <dbReference type="SAM" id="Phobius"/>
    </source>
</evidence>
<evidence type="ECO:0000313" key="2">
    <source>
        <dbReference type="EMBL" id="QSE75952.1"/>
    </source>
</evidence>
<name>A0AA45KET7_9LACT</name>
<proteinExistence type="predicted"/>
<keyword evidence="1" id="KW-0812">Transmembrane</keyword>
<reference evidence="2 3" key="1">
    <citation type="submission" date="2021-02" db="EMBL/GenBank/DDBJ databases">
        <title>Complete genome sequence of Lactococcus lactis strain K_LL004.</title>
        <authorList>
            <person name="Kim H.B."/>
        </authorList>
    </citation>
    <scope>NUCLEOTIDE SEQUENCE [LARGE SCALE GENOMIC DNA]</scope>
    <source>
        <strain evidence="2 3">K_LL004</strain>
    </source>
</reference>
<protein>
    <submittedName>
        <fullName evidence="2">Uncharacterized protein</fullName>
    </submittedName>
</protein>
<sequence length="197" mass="21984">MQFMIFVGAAVTLVFNIPYAWATVTGRVRPNKVSWLLWSIAPAIGFFAALSKGWTWGQFPVLISFSSTALIFLCSFINRKAYWAIGRFDFICGVVSLLTLIVWAMTKNPNLAIALAIVADILASVPTLVKSWQYPETESWEPFAAGVFNAATSFFAMSIWNFTSLAFPIYLMVVNGLLAIIVLRKKWMKGANHELSR</sequence>
<evidence type="ECO:0000313" key="3">
    <source>
        <dbReference type="Proteomes" id="UP000663608"/>
    </source>
</evidence>
<accession>A0AA45KET7</accession>
<keyword evidence="1" id="KW-1133">Transmembrane helix</keyword>
<feature type="transmembrane region" description="Helical" evidence="1">
    <location>
        <begin position="84"/>
        <end position="104"/>
    </location>
</feature>